<organism evidence="5 6">
    <name type="scientific">Grifola frondosa</name>
    <name type="common">Maitake</name>
    <name type="synonym">Polyporus frondosus</name>
    <dbReference type="NCBI Taxonomy" id="5627"/>
    <lineage>
        <taxon>Eukaryota</taxon>
        <taxon>Fungi</taxon>
        <taxon>Dikarya</taxon>
        <taxon>Basidiomycota</taxon>
        <taxon>Agaricomycotina</taxon>
        <taxon>Agaricomycetes</taxon>
        <taxon>Polyporales</taxon>
        <taxon>Grifolaceae</taxon>
        <taxon>Grifola</taxon>
    </lineage>
</organism>
<dbReference type="OMA" id="ETYPRNY"/>
<gene>
    <name evidence="5" type="primary">PTAR1</name>
    <name evidence="5" type="ORF">A0H81_10464</name>
</gene>
<accession>A0A1C7LZN5</accession>
<dbReference type="PROSITE" id="PS51147">
    <property type="entry name" value="PFTA"/>
    <property type="match status" value="2"/>
</dbReference>
<keyword evidence="2" id="KW-0637">Prenyltransferase</keyword>
<name>A0A1C7LZN5_GRIFR</name>
<dbReference type="SUPFAM" id="SSF48439">
    <property type="entry name" value="Protein prenylyltransferase"/>
    <property type="match status" value="1"/>
</dbReference>
<dbReference type="InterPro" id="IPR002088">
    <property type="entry name" value="Prenyl_trans_a"/>
</dbReference>
<proteinExistence type="inferred from homology"/>
<protein>
    <submittedName>
        <fullName evidence="5">Protein prenyltransferase alpha subunit repeat-containing protein 1</fullName>
    </submittedName>
</protein>
<dbReference type="Gene3D" id="1.25.40.120">
    <property type="entry name" value="Protein prenylyltransferase"/>
    <property type="match status" value="1"/>
</dbReference>
<keyword evidence="3 5" id="KW-0808">Transferase</keyword>
<comment type="caution">
    <text evidence="5">The sequence shown here is derived from an EMBL/GenBank/DDBJ whole genome shotgun (WGS) entry which is preliminary data.</text>
</comment>
<keyword evidence="6" id="KW-1185">Reference proteome</keyword>
<dbReference type="Pfam" id="PF01239">
    <property type="entry name" value="PPTA"/>
    <property type="match status" value="1"/>
</dbReference>
<evidence type="ECO:0000313" key="5">
    <source>
        <dbReference type="EMBL" id="OBZ69686.1"/>
    </source>
</evidence>
<reference evidence="5 6" key="1">
    <citation type="submission" date="2016-03" db="EMBL/GenBank/DDBJ databases">
        <title>Whole genome sequencing of Grifola frondosa 9006-11.</title>
        <authorList>
            <person name="Min B."/>
            <person name="Park H."/>
            <person name="Kim J.-G."/>
            <person name="Cho H."/>
            <person name="Oh Y.-L."/>
            <person name="Kong W.-S."/>
            <person name="Choi I.-G."/>
        </authorList>
    </citation>
    <scope>NUCLEOTIDE SEQUENCE [LARGE SCALE GENOMIC DNA]</scope>
    <source>
        <strain evidence="5 6">9006-11</strain>
    </source>
</reference>
<comment type="similarity">
    <text evidence="1">Belongs to the protein prenyltransferase subunit alpha family.</text>
</comment>
<evidence type="ECO:0000256" key="3">
    <source>
        <dbReference type="ARBA" id="ARBA00022679"/>
    </source>
</evidence>
<dbReference type="PANTHER" id="PTHR11129">
    <property type="entry name" value="PROTEIN FARNESYLTRANSFERASE ALPHA SUBUNIT/RAB GERANYLGERANYL TRANSFERASE ALPHA SUBUNIT"/>
    <property type="match status" value="1"/>
</dbReference>
<evidence type="ECO:0000256" key="2">
    <source>
        <dbReference type="ARBA" id="ARBA00022602"/>
    </source>
</evidence>
<dbReference type="EMBL" id="LUGG01000015">
    <property type="protein sequence ID" value="OBZ69686.1"/>
    <property type="molecule type" value="Genomic_DNA"/>
</dbReference>
<sequence>MHGYSSTAELGNLLNIPPVSIEILPGDGSEWLSQLHDGHHPFLFVEQHLGVPQKVLYAAYLESIPWFLQSCKGIIQDGSKSVTDAAIDGLRQSSAIVLLGNPAHQTALNARKRLVQRSAIDPRHELRFTASLLTIRDASKQSILWHHRRWLLRLIHRPTVSEDALPVVENQSDTMCDLTIDPEAFLTEFSITSQACETYPRNYHAWAHRFSCLEALVALAHRPASTLYEEILSDEITATQRWIDTHVSDYTAVQYLCRAQTCLLNASARASGSGVIPCSPPIPSSAHDPAALLAHAKSLVRSYPEHETLWLYLRGALSVPVVSSVQRGATAQMREFVRELLRTDLQHELSVSLADPKTVHRHACRFLVWLARQNDTALDHAALVKRLIADDWDNDDILKLLDGRLSHIV</sequence>
<dbReference type="GO" id="GO:0005737">
    <property type="term" value="C:cytoplasm"/>
    <property type="evidence" value="ECO:0007669"/>
    <property type="project" value="TreeGrafter"/>
</dbReference>
<dbReference type="AlphaFoldDB" id="A0A1C7LZN5"/>
<keyword evidence="4" id="KW-0677">Repeat</keyword>
<dbReference type="PANTHER" id="PTHR11129:SF3">
    <property type="entry name" value="PROTEIN PRENYLTRANSFERASE ALPHA SUBUNIT REPEAT-CONTAINING PROTEIN 1"/>
    <property type="match status" value="1"/>
</dbReference>
<dbReference type="GO" id="GO:0008318">
    <property type="term" value="F:protein prenyltransferase activity"/>
    <property type="evidence" value="ECO:0007669"/>
    <property type="project" value="InterPro"/>
</dbReference>
<dbReference type="OrthoDB" id="1924260at2759"/>
<evidence type="ECO:0000256" key="1">
    <source>
        <dbReference type="ARBA" id="ARBA00006734"/>
    </source>
</evidence>
<evidence type="ECO:0000256" key="4">
    <source>
        <dbReference type="ARBA" id="ARBA00022737"/>
    </source>
</evidence>
<evidence type="ECO:0000313" key="6">
    <source>
        <dbReference type="Proteomes" id="UP000092993"/>
    </source>
</evidence>
<dbReference type="Proteomes" id="UP000092993">
    <property type="component" value="Unassembled WGS sequence"/>
</dbReference>